<accession>A0A0V1GKK5</accession>
<dbReference type="AlphaFoldDB" id="A0A0V1GKK5"/>
<evidence type="ECO:0000313" key="2">
    <source>
        <dbReference type="Proteomes" id="UP000054805"/>
    </source>
</evidence>
<evidence type="ECO:0000313" key="1">
    <source>
        <dbReference type="EMBL" id="KRY98859.1"/>
    </source>
</evidence>
<protein>
    <submittedName>
        <fullName evidence="1">Uncharacterized protein</fullName>
    </submittedName>
</protein>
<keyword evidence="2" id="KW-1185">Reference proteome</keyword>
<organism evidence="1 2">
    <name type="scientific">Trichinella pseudospiralis</name>
    <name type="common">Parasitic roundworm</name>
    <dbReference type="NCBI Taxonomy" id="6337"/>
    <lineage>
        <taxon>Eukaryota</taxon>
        <taxon>Metazoa</taxon>
        <taxon>Ecdysozoa</taxon>
        <taxon>Nematoda</taxon>
        <taxon>Enoplea</taxon>
        <taxon>Dorylaimia</taxon>
        <taxon>Trichinellida</taxon>
        <taxon>Trichinellidae</taxon>
        <taxon>Trichinella</taxon>
    </lineage>
</organism>
<dbReference type="Proteomes" id="UP000054805">
    <property type="component" value="Unassembled WGS sequence"/>
</dbReference>
<proteinExistence type="predicted"/>
<comment type="caution">
    <text evidence="1">The sequence shown here is derived from an EMBL/GenBank/DDBJ whole genome shotgun (WGS) entry which is preliminary data.</text>
</comment>
<sequence>MKPRHSDSYCNSCFTGISNAVEEVCTAWCAVSDINANRGIRRVPSSYAELC</sequence>
<gene>
    <name evidence="1" type="ORF">T4B_12810</name>
</gene>
<reference evidence="1 2" key="1">
    <citation type="submission" date="2015-01" db="EMBL/GenBank/DDBJ databases">
        <title>Evolution of Trichinella species and genotypes.</title>
        <authorList>
            <person name="Korhonen P.K."/>
            <person name="Edoardo P."/>
            <person name="Giuseppe L.R."/>
            <person name="Gasser R.B."/>
        </authorList>
    </citation>
    <scope>NUCLEOTIDE SEQUENCE [LARGE SCALE GENOMIC DNA]</scope>
    <source>
        <strain evidence="1">ISS588</strain>
    </source>
</reference>
<name>A0A0V1GKK5_TRIPS</name>
<dbReference type="EMBL" id="JYDS01001488">
    <property type="protein sequence ID" value="KRY98859.1"/>
    <property type="molecule type" value="Genomic_DNA"/>
</dbReference>